<proteinExistence type="predicted"/>
<reference evidence="1" key="1">
    <citation type="journal article" date="2020" name="Stud. Mycol.">
        <title>101 Dothideomycetes genomes: a test case for predicting lifestyles and emergence of pathogens.</title>
        <authorList>
            <person name="Haridas S."/>
            <person name="Albert R."/>
            <person name="Binder M."/>
            <person name="Bloem J."/>
            <person name="Labutti K."/>
            <person name="Salamov A."/>
            <person name="Andreopoulos B."/>
            <person name="Baker S."/>
            <person name="Barry K."/>
            <person name="Bills G."/>
            <person name="Bluhm B."/>
            <person name="Cannon C."/>
            <person name="Castanera R."/>
            <person name="Culley D."/>
            <person name="Daum C."/>
            <person name="Ezra D."/>
            <person name="Gonzalez J."/>
            <person name="Henrissat B."/>
            <person name="Kuo A."/>
            <person name="Liang C."/>
            <person name="Lipzen A."/>
            <person name="Lutzoni F."/>
            <person name="Magnuson J."/>
            <person name="Mondo S."/>
            <person name="Nolan M."/>
            <person name="Ohm R."/>
            <person name="Pangilinan J."/>
            <person name="Park H.-J."/>
            <person name="Ramirez L."/>
            <person name="Alfaro M."/>
            <person name="Sun H."/>
            <person name="Tritt A."/>
            <person name="Yoshinaga Y."/>
            <person name="Zwiers L.-H."/>
            <person name="Turgeon B."/>
            <person name="Goodwin S."/>
            <person name="Spatafora J."/>
            <person name="Crous P."/>
            <person name="Grigoriev I."/>
        </authorList>
    </citation>
    <scope>NUCLEOTIDE SEQUENCE</scope>
    <source>
        <strain evidence="1">CBS 279.74</strain>
    </source>
</reference>
<evidence type="ECO:0000313" key="1">
    <source>
        <dbReference type="EMBL" id="KAF2714658.1"/>
    </source>
</evidence>
<accession>A0A6G1KP93</accession>
<dbReference type="AlphaFoldDB" id="A0A6G1KP93"/>
<gene>
    <name evidence="1" type="ORF">K504DRAFT_486509</name>
</gene>
<name>A0A6G1KP93_9PLEO</name>
<evidence type="ECO:0000313" key="2">
    <source>
        <dbReference type="Proteomes" id="UP000799428"/>
    </source>
</evidence>
<dbReference type="EMBL" id="MU005764">
    <property type="protein sequence ID" value="KAF2714658.1"/>
    <property type="molecule type" value="Genomic_DNA"/>
</dbReference>
<keyword evidence="2" id="KW-1185">Reference proteome</keyword>
<organism evidence="1 2">
    <name type="scientific">Pleomassaria siparia CBS 279.74</name>
    <dbReference type="NCBI Taxonomy" id="1314801"/>
    <lineage>
        <taxon>Eukaryota</taxon>
        <taxon>Fungi</taxon>
        <taxon>Dikarya</taxon>
        <taxon>Ascomycota</taxon>
        <taxon>Pezizomycotina</taxon>
        <taxon>Dothideomycetes</taxon>
        <taxon>Pleosporomycetidae</taxon>
        <taxon>Pleosporales</taxon>
        <taxon>Pleomassariaceae</taxon>
        <taxon>Pleomassaria</taxon>
    </lineage>
</organism>
<dbReference type="Proteomes" id="UP000799428">
    <property type="component" value="Unassembled WGS sequence"/>
</dbReference>
<sequence>MWTDEVMDEAQYSTAIIRVWTRLVRGSNSRFGPGLGCMMCACRRRVWPVLCGCGWATRMGTDKRERERDRETERQTDVGGDWLVDGLGAIKCRRPSIGVGFRNEKKEGNTQLGVQRLGRNYNGEDTFAHVRDSGRVPSRVYDIDYAESGNRFVGEVAEGYCACYCGSAFDVRILD</sequence>
<protein>
    <submittedName>
        <fullName evidence="1">Uncharacterized protein</fullName>
    </submittedName>
</protein>